<evidence type="ECO:0000313" key="3">
    <source>
        <dbReference type="Proteomes" id="UP000016464"/>
    </source>
</evidence>
<dbReference type="Proteomes" id="UP000016464">
    <property type="component" value="Unassembled WGS sequence"/>
</dbReference>
<proteinExistence type="predicted"/>
<feature type="coiled-coil region" evidence="1">
    <location>
        <begin position="222"/>
        <end position="411"/>
    </location>
</feature>
<dbReference type="RefSeq" id="WP_021065808.1">
    <property type="nucleotide sequence ID" value="NZ_ATCL01000012.1"/>
</dbReference>
<organism evidence="2 3">
    <name type="scientific">Exiguobacterium chiriqhucha RW-2</name>
    <dbReference type="NCBI Taxonomy" id="1345023"/>
    <lineage>
        <taxon>Bacteria</taxon>
        <taxon>Bacillati</taxon>
        <taxon>Bacillota</taxon>
        <taxon>Bacilli</taxon>
        <taxon>Bacillales</taxon>
        <taxon>Bacillales Family XII. Incertae Sedis</taxon>
        <taxon>Exiguobacterium</taxon>
    </lineage>
</organism>
<accession>U1LKI0</accession>
<evidence type="ECO:0000313" key="2">
    <source>
        <dbReference type="EMBL" id="ERG68048.1"/>
    </source>
</evidence>
<dbReference type="EMBL" id="ATCL01000012">
    <property type="protein sequence ID" value="ERG68048.1"/>
    <property type="molecule type" value="Genomic_DNA"/>
</dbReference>
<dbReference type="AlphaFoldDB" id="U1LKI0"/>
<name>U1LKI0_9BACL</name>
<reference evidence="2 3" key="1">
    <citation type="journal article" date="2013" name="Genome Announc.">
        <title>Draft Genome Sequence of Exiguobacterium pavilionensis Strain RW-2, with Wide Thermal, Salinity, and pH Tolerance, Isolated from Modern Freshwater Microbialites.</title>
        <authorList>
            <person name="White R.A.III."/>
            <person name="Grassa C.J."/>
            <person name="Suttle C.A."/>
        </authorList>
    </citation>
    <scope>NUCLEOTIDE SEQUENCE [LARGE SCALE GENOMIC DNA]</scope>
    <source>
        <strain evidence="2 3">RW-2</strain>
    </source>
</reference>
<dbReference type="OrthoDB" id="2989025at2"/>
<sequence length="456" mass="52647">MRRKSGLKERKIRYIEVEGVRNEYLDAALLNTCSEGSLMALLKDEHKLLKKAEITAQDLKQDKFDQNEVIRIICPHLLESYNFYNFLANQGEKYIEPLLTELFEEEYKNFDLKQWDSSIRKALLEERVPFYVTINILRFYKNGEFKELIKPLMEEEAHVLQFYDELGIKVEGFELDWDELLRSKYEELLGLEDFGVPEESITSDGVKVASRLKIALKMLESVADEIDALGEQKELKQQLESEREQVVSLKQINSELVRDMKSKNTQIKSLTKENRILLKQAETATNKAEQQQKEVGRLGQTLGEVRKETEELEKLKGNLERRVNLLETEKKSITAKLTKEFDKESLKVKVSYDEKLGTLEQQVAELNRLLEEEKKNGRMLAEEAKVAIAELEQANLSLEATEVERNELVEQLKHVSVPAAAMVTAAKAADDDSALFDFDEDELGDFINFDNKPTRN</sequence>
<keyword evidence="1" id="KW-0175">Coiled coil</keyword>
<protein>
    <submittedName>
        <fullName evidence="2">Uncharacterized protein</fullName>
    </submittedName>
</protein>
<gene>
    <name evidence="2" type="ORF">M467_12230</name>
</gene>
<comment type="caution">
    <text evidence="2">The sequence shown here is derived from an EMBL/GenBank/DDBJ whole genome shotgun (WGS) entry which is preliminary data.</text>
</comment>
<evidence type="ECO:0000256" key="1">
    <source>
        <dbReference type="SAM" id="Coils"/>
    </source>
</evidence>
<dbReference type="PATRIC" id="fig|1345023.5.peg.646"/>
<keyword evidence="3" id="KW-1185">Reference proteome</keyword>